<keyword evidence="2" id="KW-0812">Transmembrane</keyword>
<dbReference type="InterPro" id="IPR008928">
    <property type="entry name" value="6-hairpin_glycosidase_sf"/>
</dbReference>
<feature type="domain" description="Glutaminase A central" evidence="3">
    <location>
        <begin position="340"/>
        <end position="687"/>
    </location>
</feature>
<gene>
    <name evidence="5" type="ORF">HGRIS_011497</name>
</gene>
<feature type="domain" description="Glutaminase A N-terminal" evidence="4">
    <location>
        <begin position="99"/>
        <end position="331"/>
    </location>
</feature>
<evidence type="ECO:0000256" key="1">
    <source>
        <dbReference type="SAM" id="MobiDB-lite"/>
    </source>
</evidence>
<evidence type="ECO:0000313" key="6">
    <source>
        <dbReference type="Proteomes" id="UP001556367"/>
    </source>
</evidence>
<keyword evidence="6" id="KW-1185">Reference proteome</keyword>
<evidence type="ECO:0000259" key="4">
    <source>
        <dbReference type="Pfam" id="PF17168"/>
    </source>
</evidence>
<dbReference type="CDD" id="cd12841">
    <property type="entry name" value="TM_EphA1"/>
    <property type="match status" value="1"/>
</dbReference>
<comment type="caution">
    <text evidence="5">The sequence shown here is derived from an EMBL/GenBank/DDBJ whole genome shotgun (WGS) entry which is preliminary data.</text>
</comment>
<evidence type="ECO:0000259" key="3">
    <source>
        <dbReference type="Pfam" id="PF16335"/>
    </source>
</evidence>
<dbReference type="InterPro" id="IPR032514">
    <property type="entry name" value="GtaA_central"/>
</dbReference>
<dbReference type="EMBL" id="JASNQZ010000002">
    <property type="protein sequence ID" value="KAL0959815.1"/>
    <property type="molecule type" value="Genomic_DNA"/>
</dbReference>
<dbReference type="Gene3D" id="1.50.10.10">
    <property type="match status" value="1"/>
</dbReference>
<organism evidence="5 6">
    <name type="scientific">Hohenbuehelia grisea</name>
    <dbReference type="NCBI Taxonomy" id="104357"/>
    <lineage>
        <taxon>Eukaryota</taxon>
        <taxon>Fungi</taxon>
        <taxon>Dikarya</taxon>
        <taxon>Basidiomycota</taxon>
        <taxon>Agaricomycotina</taxon>
        <taxon>Agaricomycetes</taxon>
        <taxon>Agaricomycetidae</taxon>
        <taxon>Agaricales</taxon>
        <taxon>Pleurotineae</taxon>
        <taxon>Pleurotaceae</taxon>
        <taxon>Hohenbuehelia</taxon>
    </lineage>
</organism>
<evidence type="ECO:0008006" key="7">
    <source>
        <dbReference type="Google" id="ProtNLM"/>
    </source>
</evidence>
<evidence type="ECO:0000256" key="2">
    <source>
        <dbReference type="SAM" id="Phobius"/>
    </source>
</evidence>
<feature type="compositionally biased region" description="Basic and acidic residues" evidence="1">
    <location>
        <begin position="784"/>
        <end position="799"/>
    </location>
</feature>
<feature type="transmembrane region" description="Helical" evidence="2">
    <location>
        <begin position="723"/>
        <end position="744"/>
    </location>
</feature>
<dbReference type="InterPro" id="IPR052743">
    <property type="entry name" value="Glutaminase_GtaA"/>
</dbReference>
<feature type="region of interest" description="Disordered" evidence="1">
    <location>
        <begin position="777"/>
        <end position="832"/>
    </location>
</feature>
<reference evidence="6" key="1">
    <citation type="submission" date="2024-06" db="EMBL/GenBank/DDBJ databases">
        <title>Multi-omics analyses provide insights into the biosynthesis of the anticancer antibiotic pleurotin in Hohenbuehelia grisea.</title>
        <authorList>
            <person name="Weaver J.A."/>
            <person name="Alberti F."/>
        </authorList>
    </citation>
    <scope>NUCLEOTIDE SEQUENCE [LARGE SCALE GENOMIC DNA]</scope>
    <source>
        <strain evidence="6">T-177</strain>
    </source>
</reference>
<dbReference type="InterPro" id="IPR033433">
    <property type="entry name" value="GtaA_N"/>
</dbReference>
<dbReference type="PANTHER" id="PTHR31987:SF14">
    <property type="entry name" value="PUTATIVE (AFU_ORTHOLOGUE AFUA_6G09910)-RELATED"/>
    <property type="match status" value="1"/>
</dbReference>
<feature type="compositionally biased region" description="Low complexity" evidence="1">
    <location>
        <begin position="808"/>
        <end position="821"/>
    </location>
</feature>
<protein>
    <recommendedName>
        <fullName evidence="7">DUF1793-domain-containing protein</fullName>
    </recommendedName>
</protein>
<proteinExistence type="predicted"/>
<sequence>MSPRQQQAIIREYLAPHLLCDASHSELLVAHQSPISPSYMMFWNNSNPLPPGVWPNFWTGSRILGWAGFVRVDGANYFWLGQTGPGNATVLTNTVITPTRSIFTVQAGPLELNITFFSPIEPGDLALQSFPFAYYYIDLASTDGQSHSVQLYSDISGEWASNNDASLLQWNTISNAVAVYHQFSRSASQSMQEVNNIAEDGTMYIGMAMRPGLTWQTGTDVDLRNLFNATGTLQNQQDVRFRPISKDGKDWPVFAIAVDLGTVQTISQPVVWTIGLVRDPSVTVNEGGNMTQRSSLYWTRWPKIDDGISNFLQDFPQAQQRANNLDSKIMNQALATPNTADLVSLGLRQVMAASEITVSKMSNGTFNMSDIGIFTKDVGFSRRTNPVEVAYASLPAILYLNYSIAKFVLKPILEFHSRHLSSVSFAMSDLGSSFPVSVPVISPSEIRGVEDTGSMLIMVLAHAMYSGDGSLIAQHYPLLKKWADYLVGNVFGPAGQRTSDASGVSTGQDAVNLAIKGIIGVKAMSKISEAFNQSQDAEQYNNHTTDLFTQWRAQAFQGGHLVSSFKDPSLGGVIYNLYADKLLRLNLVDDSVYQGQAAFYQDLVAKSSGKAGIPLVTGGETGRVDWSMLAAASVNNTITRNSMITLVHDHAGNNSTQGGLGFASTFVVETGRTTGPASASLGSMFSILALDLPSQNIIIPPPASEAPNEQIASSHRGLSKGSIAGIVIGLLILLAFVVAGFLFWRRRRLTRESPGALENATFEPFSLTGPENVGRVPVFSGVRPSEKNQPRSDAWEQDSRMLTPVHPPTSTVFSSFPPSSSGDETSRRETEMLRTDVQELRREMERMRLAVEPPPEY</sequence>
<name>A0ABR3JX96_9AGAR</name>
<dbReference type="Pfam" id="PF16335">
    <property type="entry name" value="GtaA_6_Hairpin"/>
    <property type="match status" value="1"/>
</dbReference>
<dbReference type="InterPro" id="IPR012341">
    <property type="entry name" value="6hp_glycosidase-like_sf"/>
</dbReference>
<dbReference type="PANTHER" id="PTHR31987">
    <property type="entry name" value="GLUTAMINASE A-RELATED"/>
    <property type="match status" value="1"/>
</dbReference>
<dbReference type="Proteomes" id="UP001556367">
    <property type="component" value="Unassembled WGS sequence"/>
</dbReference>
<dbReference type="SUPFAM" id="SSF48208">
    <property type="entry name" value="Six-hairpin glycosidases"/>
    <property type="match status" value="1"/>
</dbReference>
<dbReference type="Pfam" id="PF17168">
    <property type="entry name" value="DUF5127"/>
    <property type="match status" value="1"/>
</dbReference>
<keyword evidence="2" id="KW-1133">Transmembrane helix</keyword>
<accession>A0ABR3JX96</accession>
<keyword evidence="2" id="KW-0472">Membrane</keyword>
<evidence type="ECO:0000313" key="5">
    <source>
        <dbReference type="EMBL" id="KAL0959815.1"/>
    </source>
</evidence>